<organism evidence="10 11">
    <name type="scientific">Suillus fuscotomentosus</name>
    <dbReference type="NCBI Taxonomy" id="1912939"/>
    <lineage>
        <taxon>Eukaryota</taxon>
        <taxon>Fungi</taxon>
        <taxon>Dikarya</taxon>
        <taxon>Basidiomycota</taxon>
        <taxon>Agaricomycotina</taxon>
        <taxon>Agaricomycetes</taxon>
        <taxon>Agaricomycetidae</taxon>
        <taxon>Boletales</taxon>
        <taxon>Suillineae</taxon>
        <taxon>Suillaceae</taxon>
        <taxon>Suillus</taxon>
    </lineage>
</organism>
<evidence type="ECO:0000259" key="9">
    <source>
        <dbReference type="PROSITE" id="PS50860"/>
    </source>
</evidence>
<dbReference type="PANTHER" id="PTHR11777">
    <property type="entry name" value="ALANYL-TRNA SYNTHETASE"/>
    <property type="match status" value="1"/>
</dbReference>
<dbReference type="GeneID" id="64663831"/>
<sequence>VPNNVGRGYVLRRILRRGSRYVRKKLGAPIGSFFSSLMPFVETMGDAFPELTKKQGDIKEILDEEEESFSRTLDRGEKLFDQYATRTKDLGVNELNGADVWRLYDTYGFHVDLTRLMAAGNSSHHHLVYRRMQTLACSNRIRAS</sequence>
<name>A0AAD4HJT5_9AGAM</name>
<reference evidence="10" key="1">
    <citation type="journal article" date="2020" name="New Phytol.">
        <title>Comparative genomics reveals dynamic genome evolution in host specialist ectomycorrhizal fungi.</title>
        <authorList>
            <person name="Lofgren L.A."/>
            <person name="Nguyen N.H."/>
            <person name="Vilgalys R."/>
            <person name="Ruytinx J."/>
            <person name="Liao H.L."/>
            <person name="Branco S."/>
            <person name="Kuo A."/>
            <person name="LaButti K."/>
            <person name="Lipzen A."/>
            <person name="Andreopoulos W."/>
            <person name="Pangilinan J."/>
            <person name="Riley R."/>
            <person name="Hundley H."/>
            <person name="Na H."/>
            <person name="Barry K."/>
            <person name="Grigoriev I.V."/>
            <person name="Stajich J.E."/>
            <person name="Kennedy P.G."/>
        </authorList>
    </citation>
    <scope>NUCLEOTIDE SEQUENCE</scope>
    <source>
        <strain evidence="10">FC203</strain>
    </source>
</reference>
<dbReference type="GO" id="GO:0005739">
    <property type="term" value="C:mitochondrion"/>
    <property type="evidence" value="ECO:0007669"/>
    <property type="project" value="TreeGrafter"/>
</dbReference>
<dbReference type="Pfam" id="PF01411">
    <property type="entry name" value="tRNA-synt_2c"/>
    <property type="match status" value="1"/>
</dbReference>
<evidence type="ECO:0000313" key="10">
    <source>
        <dbReference type="EMBL" id="KAG1900285.1"/>
    </source>
</evidence>
<dbReference type="GO" id="GO:0005524">
    <property type="term" value="F:ATP binding"/>
    <property type="evidence" value="ECO:0007669"/>
    <property type="project" value="UniProtKB-KW"/>
</dbReference>
<dbReference type="PANTHER" id="PTHR11777:SF9">
    <property type="entry name" value="ALANINE--TRNA LIGASE, CYTOPLASMIC"/>
    <property type="match status" value="1"/>
</dbReference>
<keyword evidence="2" id="KW-0820">tRNA-binding</keyword>
<feature type="domain" description="Alanyl-transfer RNA synthetases family profile" evidence="9">
    <location>
        <begin position="1"/>
        <end position="118"/>
    </location>
</feature>
<dbReference type="Proteomes" id="UP001195769">
    <property type="component" value="Unassembled WGS sequence"/>
</dbReference>
<dbReference type="GO" id="GO:0006419">
    <property type="term" value="P:alanyl-tRNA aminoacylation"/>
    <property type="evidence" value="ECO:0007669"/>
    <property type="project" value="InterPro"/>
</dbReference>
<dbReference type="PROSITE" id="PS50860">
    <property type="entry name" value="AA_TRNA_LIGASE_II_ALA"/>
    <property type="match status" value="1"/>
</dbReference>
<dbReference type="InterPro" id="IPR018164">
    <property type="entry name" value="Ala-tRNA-synth_IIc_N"/>
</dbReference>
<dbReference type="RefSeq" id="XP_041225861.1">
    <property type="nucleotide sequence ID" value="XM_041369533.1"/>
</dbReference>
<keyword evidence="8" id="KW-0030">Aminoacyl-tRNA synthetase</keyword>
<evidence type="ECO:0000256" key="4">
    <source>
        <dbReference type="ARBA" id="ARBA00022741"/>
    </source>
</evidence>
<evidence type="ECO:0000256" key="2">
    <source>
        <dbReference type="ARBA" id="ARBA00022555"/>
    </source>
</evidence>
<dbReference type="InterPro" id="IPR018165">
    <property type="entry name" value="Ala-tRNA-synth_IIc_core"/>
</dbReference>
<keyword evidence="4" id="KW-0547">Nucleotide-binding</keyword>
<keyword evidence="3" id="KW-0436">Ligase</keyword>
<dbReference type="AlphaFoldDB" id="A0AAD4HJT5"/>
<evidence type="ECO:0000256" key="6">
    <source>
        <dbReference type="ARBA" id="ARBA00022884"/>
    </source>
</evidence>
<proteinExistence type="inferred from homology"/>
<dbReference type="InterPro" id="IPR050058">
    <property type="entry name" value="Ala-tRNA_ligase"/>
</dbReference>
<feature type="non-terminal residue" evidence="10">
    <location>
        <position position="144"/>
    </location>
</feature>
<evidence type="ECO:0000256" key="1">
    <source>
        <dbReference type="ARBA" id="ARBA00008226"/>
    </source>
</evidence>
<evidence type="ECO:0000256" key="3">
    <source>
        <dbReference type="ARBA" id="ARBA00022598"/>
    </source>
</evidence>
<evidence type="ECO:0000256" key="7">
    <source>
        <dbReference type="ARBA" id="ARBA00022917"/>
    </source>
</evidence>
<keyword evidence="11" id="KW-1185">Reference proteome</keyword>
<dbReference type="EMBL" id="JABBWK010000028">
    <property type="protein sequence ID" value="KAG1900285.1"/>
    <property type="molecule type" value="Genomic_DNA"/>
</dbReference>
<keyword evidence="7" id="KW-0648">Protein biosynthesis</keyword>
<comment type="similarity">
    <text evidence="1">Belongs to the class-II aminoacyl-tRNA synthetase family.</text>
</comment>
<keyword evidence="5" id="KW-0067">ATP-binding</keyword>
<gene>
    <name evidence="10" type="ORF">F5891DRAFT_1228050</name>
</gene>
<keyword evidence="6" id="KW-0694">RNA-binding</keyword>
<dbReference type="GO" id="GO:0000049">
    <property type="term" value="F:tRNA binding"/>
    <property type="evidence" value="ECO:0007669"/>
    <property type="project" value="UniProtKB-KW"/>
</dbReference>
<evidence type="ECO:0000313" key="11">
    <source>
        <dbReference type="Proteomes" id="UP001195769"/>
    </source>
</evidence>
<evidence type="ECO:0000256" key="5">
    <source>
        <dbReference type="ARBA" id="ARBA00022840"/>
    </source>
</evidence>
<dbReference type="SUPFAM" id="SSF101353">
    <property type="entry name" value="Putative anticodon-binding domain of alanyl-tRNA synthetase (AlaRS)"/>
    <property type="match status" value="1"/>
</dbReference>
<evidence type="ECO:0000256" key="8">
    <source>
        <dbReference type="ARBA" id="ARBA00023146"/>
    </source>
</evidence>
<comment type="caution">
    <text evidence="10">The sequence shown here is derived from an EMBL/GenBank/DDBJ whole genome shotgun (WGS) entry which is preliminary data.</text>
</comment>
<accession>A0AAD4HJT5</accession>
<dbReference type="GO" id="GO:0004813">
    <property type="term" value="F:alanine-tRNA ligase activity"/>
    <property type="evidence" value="ECO:0007669"/>
    <property type="project" value="InterPro"/>
</dbReference>
<protein>
    <submittedName>
        <fullName evidence="10">Alanyl-tRNA synthetase</fullName>
    </submittedName>
</protein>
<dbReference type="GO" id="GO:0002161">
    <property type="term" value="F:aminoacyl-tRNA deacylase activity"/>
    <property type="evidence" value="ECO:0007669"/>
    <property type="project" value="TreeGrafter"/>
</dbReference>
<dbReference type="InterPro" id="IPR018162">
    <property type="entry name" value="Ala-tRNA-ligase_IIc_anticod-bd"/>
</dbReference>